<feature type="compositionally biased region" description="Low complexity" evidence="6">
    <location>
        <begin position="428"/>
        <end position="441"/>
    </location>
</feature>
<proteinExistence type="inferred from homology"/>
<dbReference type="PANTHER" id="PTHR12300">
    <property type="entry name" value="HVA22-LIKE PROTEINS"/>
    <property type="match status" value="1"/>
</dbReference>
<feature type="region of interest" description="Disordered" evidence="6">
    <location>
        <begin position="366"/>
        <end position="512"/>
    </location>
</feature>
<accession>A0A9P6A7Q9</accession>
<dbReference type="Proteomes" id="UP000807025">
    <property type="component" value="Unassembled WGS sequence"/>
</dbReference>
<keyword evidence="5" id="KW-0472">Membrane</keyword>
<sequence>MPLVVPLLRIVMVFWNVYDSCKTLKASPISSRSGGRSSIRVKTQRKRDMKGCLAVWVVWCCFVSYERFLERVVSLFIPFYDEMKSLVMLFLILTRARGAEPIYLHVIRPMLKPYTSTLDICLDLVCMIGDMIFTAFMMPIHLCLPYWHYFFGNGSEATSVHGAASTASLLNPASHCLSVESNGHASQQASHFRPPASKKSSRSHIITDAKQPTDLRRYPASEITRVANSVRPQTASAGTSTKATSLRPKNSRVASQPQPRSRSQRKTSGSASEPQPAVWQPSAAYQDSDEELPTSAPSDPAATPQTPAHATTVSGLPVTAEEQTEEWRKYPPLPSAYPPTPLVVAAPLTVTTSDKPASDGVLPIIEEPNEASDDEGHVNDHEPALEPEEEISSDEDDSNQDFDATMRTPRKNRLAGAGVYNDDAEIASSASSSSSSVHSQSTTLDTIDNASSLRTGTTSESEAQSFSDSSAGPREDLYFERAIDDPCQISKPSLHGQNVSTADGSLDECLHR</sequence>
<evidence type="ECO:0000256" key="4">
    <source>
        <dbReference type="ARBA" id="ARBA00022989"/>
    </source>
</evidence>
<evidence type="ECO:0008006" key="9">
    <source>
        <dbReference type="Google" id="ProtNLM"/>
    </source>
</evidence>
<protein>
    <recommendedName>
        <fullName evidence="9">Protein YOP1</fullName>
    </recommendedName>
</protein>
<dbReference type="EMBL" id="MU154536">
    <property type="protein sequence ID" value="KAF9498691.1"/>
    <property type="molecule type" value="Genomic_DNA"/>
</dbReference>
<evidence type="ECO:0000256" key="5">
    <source>
        <dbReference type="ARBA" id="ARBA00023136"/>
    </source>
</evidence>
<feature type="compositionally biased region" description="Basic and acidic residues" evidence="6">
    <location>
        <begin position="473"/>
        <end position="484"/>
    </location>
</feature>
<dbReference type="PANTHER" id="PTHR12300:SF161">
    <property type="entry name" value="RECEPTOR EXPRESSION-ENHANCING PROTEIN"/>
    <property type="match status" value="1"/>
</dbReference>
<evidence type="ECO:0000256" key="6">
    <source>
        <dbReference type="SAM" id="MobiDB-lite"/>
    </source>
</evidence>
<feature type="compositionally biased region" description="Basic and acidic residues" evidence="6">
    <location>
        <begin position="374"/>
        <end position="384"/>
    </location>
</feature>
<evidence type="ECO:0000256" key="2">
    <source>
        <dbReference type="ARBA" id="ARBA00008573"/>
    </source>
</evidence>
<dbReference type="AlphaFoldDB" id="A0A9P6A7Q9"/>
<keyword evidence="8" id="KW-1185">Reference proteome</keyword>
<name>A0A9P6A7Q9_PLEER</name>
<dbReference type="InterPro" id="IPR004345">
    <property type="entry name" value="TB2_DP1_HVA22"/>
</dbReference>
<feature type="region of interest" description="Disordered" evidence="6">
    <location>
        <begin position="184"/>
        <end position="336"/>
    </location>
</feature>
<comment type="subcellular location">
    <subcellularLocation>
        <location evidence="1">Membrane</location>
        <topology evidence="1">Multi-pass membrane protein</topology>
    </subcellularLocation>
</comment>
<feature type="compositionally biased region" description="Low complexity" evidence="6">
    <location>
        <begin position="234"/>
        <end position="245"/>
    </location>
</feature>
<reference evidence="7" key="1">
    <citation type="submission" date="2020-11" db="EMBL/GenBank/DDBJ databases">
        <authorList>
            <consortium name="DOE Joint Genome Institute"/>
            <person name="Ahrendt S."/>
            <person name="Riley R."/>
            <person name="Andreopoulos W."/>
            <person name="Labutti K."/>
            <person name="Pangilinan J."/>
            <person name="Ruiz-Duenas F.J."/>
            <person name="Barrasa J.M."/>
            <person name="Sanchez-Garcia M."/>
            <person name="Camarero S."/>
            <person name="Miyauchi S."/>
            <person name="Serrano A."/>
            <person name="Linde D."/>
            <person name="Babiker R."/>
            <person name="Drula E."/>
            <person name="Ayuso-Fernandez I."/>
            <person name="Pacheco R."/>
            <person name="Padilla G."/>
            <person name="Ferreira P."/>
            <person name="Barriuso J."/>
            <person name="Kellner H."/>
            <person name="Castanera R."/>
            <person name="Alfaro M."/>
            <person name="Ramirez L."/>
            <person name="Pisabarro A.G."/>
            <person name="Kuo A."/>
            <person name="Tritt A."/>
            <person name="Lipzen A."/>
            <person name="He G."/>
            <person name="Yan M."/>
            <person name="Ng V."/>
            <person name="Cullen D."/>
            <person name="Martin F."/>
            <person name="Rosso M.-N."/>
            <person name="Henrissat B."/>
            <person name="Hibbett D."/>
            <person name="Martinez A.T."/>
            <person name="Grigoriev I.V."/>
        </authorList>
    </citation>
    <scope>NUCLEOTIDE SEQUENCE</scope>
    <source>
        <strain evidence="7">ATCC 90797</strain>
    </source>
</reference>
<feature type="compositionally biased region" description="Polar residues" evidence="6">
    <location>
        <begin position="442"/>
        <end position="458"/>
    </location>
</feature>
<evidence type="ECO:0000313" key="7">
    <source>
        <dbReference type="EMBL" id="KAF9498691.1"/>
    </source>
</evidence>
<organism evidence="7 8">
    <name type="scientific">Pleurotus eryngii</name>
    <name type="common">Boletus of the steppes</name>
    <dbReference type="NCBI Taxonomy" id="5323"/>
    <lineage>
        <taxon>Eukaryota</taxon>
        <taxon>Fungi</taxon>
        <taxon>Dikarya</taxon>
        <taxon>Basidiomycota</taxon>
        <taxon>Agaricomycotina</taxon>
        <taxon>Agaricomycetes</taxon>
        <taxon>Agaricomycetidae</taxon>
        <taxon>Agaricales</taxon>
        <taxon>Pleurotineae</taxon>
        <taxon>Pleurotaceae</taxon>
        <taxon>Pleurotus</taxon>
    </lineage>
</organism>
<evidence type="ECO:0000256" key="1">
    <source>
        <dbReference type="ARBA" id="ARBA00004141"/>
    </source>
</evidence>
<gene>
    <name evidence="7" type="ORF">BDN71DRAFT_352277</name>
</gene>
<keyword evidence="4" id="KW-1133">Transmembrane helix</keyword>
<feature type="compositionally biased region" description="Low complexity" evidence="6">
    <location>
        <begin position="293"/>
        <end position="312"/>
    </location>
</feature>
<dbReference type="GO" id="GO:0016020">
    <property type="term" value="C:membrane"/>
    <property type="evidence" value="ECO:0007669"/>
    <property type="project" value="UniProtKB-SubCell"/>
</dbReference>
<dbReference type="OrthoDB" id="434647at2759"/>
<comment type="caution">
    <text evidence="7">The sequence shown here is derived from an EMBL/GenBank/DDBJ whole genome shotgun (WGS) entry which is preliminary data.</text>
</comment>
<evidence type="ECO:0000313" key="8">
    <source>
        <dbReference type="Proteomes" id="UP000807025"/>
    </source>
</evidence>
<feature type="compositionally biased region" description="Low complexity" evidence="6">
    <location>
        <begin position="459"/>
        <end position="471"/>
    </location>
</feature>
<feature type="compositionally biased region" description="Basic and acidic residues" evidence="6">
    <location>
        <begin position="205"/>
        <end position="219"/>
    </location>
</feature>
<keyword evidence="3" id="KW-0812">Transmembrane</keyword>
<comment type="similarity">
    <text evidence="2">Belongs to the DP1 family.</text>
</comment>
<dbReference type="Pfam" id="PF03134">
    <property type="entry name" value="TB2_DP1_HVA22"/>
    <property type="match status" value="1"/>
</dbReference>
<feature type="compositionally biased region" description="Acidic residues" evidence="6">
    <location>
        <begin position="385"/>
        <end position="400"/>
    </location>
</feature>
<feature type="compositionally biased region" description="Polar residues" evidence="6">
    <location>
        <begin position="252"/>
        <end position="273"/>
    </location>
</feature>
<evidence type="ECO:0000256" key="3">
    <source>
        <dbReference type="ARBA" id="ARBA00022692"/>
    </source>
</evidence>